<dbReference type="PANTHER" id="PTHR31639:SF100">
    <property type="entry name" value="OS07G0160500 PROTEIN"/>
    <property type="match status" value="1"/>
</dbReference>
<dbReference type="PANTHER" id="PTHR31639">
    <property type="entry name" value="F-BOX PROTEIN-LIKE"/>
    <property type="match status" value="1"/>
</dbReference>
<dbReference type="Gene3D" id="1.20.1280.50">
    <property type="match status" value="1"/>
</dbReference>
<dbReference type="SUPFAM" id="SSF81383">
    <property type="entry name" value="F-box domain"/>
    <property type="match status" value="1"/>
</dbReference>
<dbReference type="Pfam" id="PF00646">
    <property type="entry name" value="F-box"/>
    <property type="match status" value="1"/>
</dbReference>
<name>A0AAV1DPU3_OLDCO</name>
<protein>
    <submittedName>
        <fullName evidence="2">OLC1v1008788C1</fullName>
    </submittedName>
</protein>
<dbReference type="InterPro" id="IPR001810">
    <property type="entry name" value="F-box_dom"/>
</dbReference>
<proteinExistence type="predicted"/>
<evidence type="ECO:0000313" key="3">
    <source>
        <dbReference type="Proteomes" id="UP001161247"/>
    </source>
</evidence>
<dbReference type="EMBL" id="OX459123">
    <property type="protein sequence ID" value="CAI9109051.1"/>
    <property type="molecule type" value="Genomic_DNA"/>
</dbReference>
<keyword evidence="3" id="KW-1185">Reference proteome</keyword>
<organism evidence="2 3">
    <name type="scientific">Oldenlandia corymbosa var. corymbosa</name>
    <dbReference type="NCBI Taxonomy" id="529605"/>
    <lineage>
        <taxon>Eukaryota</taxon>
        <taxon>Viridiplantae</taxon>
        <taxon>Streptophyta</taxon>
        <taxon>Embryophyta</taxon>
        <taxon>Tracheophyta</taxon>
        <taxon>Spermatophyta</taxon>
        <taxon>Magnoliopsida</taxon>
        <taxon>eudicotyledons</taxon>
        <taxon>Gunneridae</taxon>
        <taxon>Pentapetalae</taxon>
        <taxon>asterids</taxon>
        <taxon>lamiids</taxon>
        <taxon>Gentianales</taxon>
        <taxon>Rubiaceae</taxon>
        <taxon>Rubioideae</taxon>
        <taxon>Spermacoceae</taxon>
        <taxon>Hedyotis-Oldenlandia complex</taxon>
        <taxon>Oldenlandia</taxon>
    </lineage>
</organism>
<sequence>MGDFRLGKCASNKLQKTLEDRISLLPEEILTRIVSFLTLKEAGRTSVVSKALKNAWTYVPELDFNGLAALREMGDNNYRKGLEIERPKFVKWVNKVLDSHHKPSELNSFRICIDLNYSFQDDLDKWV</sequence>
<evidence type="ECO:0000313" key="2">
    <source>
        <dbReference type="EMBL" id="CAI9109051.1"/>
    </source>
</evidence>
<dbReference type="InterPro" id="IPR036047">
    <property type="entry name" value="F-box-like_dom_sf"/>
</dbReference>
<accession>A0AAV1DPU3</accession>
<dbReference type="AlphaFoldDB" id="A0AAV1DPU3"/>
<feature type="domain" description="F-box" evidence="1">
    <location>
        <begin position="22"/>
        <end position="59"/>
    </location>
</feature>
<reference evidence="2" key="1">
    <citation type="submission" date="2023-03" db="EMBL/GenBank/DDBJ databases">
        <authorList>
            <person name="Julca I."/>
        </authorList>
    </citation>
    <scope>NUCLEOTIDE SEQUENCE</scope>
</reference>
<evidence type="ECO:0000259" key="1">
    <source>
        <dbReference type="Pfam" id="PF00646"/>
    </source>
</evidence>
<dbReference type="Proteomes" id="UP001161247">
    <property type="component" value="Chromosome 6"/>
</dbReference>
<gene>
    <name evidence="2" type="ORF">OLC1_LOCUS17016</name>
</gene>